<sequence length="171" mass="18712">MIPQFLNHHSLRNLPLALLVSGRVKLTASSSKASDADHRGHSDGARNENEPGQCSSMSMDAPMAGAANEPLNVSNHNIEEQNSCHDLGSRMSASVSNAKLMDRHDISKELQCTADSRLDTVPKDQFSPAINPPEVLDKPGSQLEGVSNYDVNQAPETERSGNRRERKKQER</sequence>
<dbReference type="ExpressionAtlas" id="A0A3L6FQJ8">
    <property type="expression patterns" value="baseline and differential"/>
</dbReference>
<comment type="caution">
    <text evidence="2">The sequence shown here is derived from an EMBL/GenBank/DDBJ whole genome shotgun (WGS) entry which is preliminary data.</text>
</comment>
<reference evidence="2" key="1">
    <citation type="journal article" date="2018" name="Nat. Genet.">
        <title>Extensive intraspecific gene order and gene structural variations between Mo17 and other maize genomes.</title>
        <authorList>
            <person name="Sun S."/>
            <person name="Zhou Y."/>
            <person name="Chen J."/>
            <person name="Shi J."/>
            <person name="Zhao H."/>
            <person name="Zhao H."/>
            <person name="Song W."/>
            <person name="Zhang M."/>
            <person name="Cui Y."/>
            <person name="Dong X."/>
            <person name="Liu H."/>
            <person name="Ma X."/>
            <person name="Jiao Y."/>
            <person name="Wang B."/>
            <person name="Wei X."/>
            <person name="Stein J.C."/>
            <person name="Glaubitz J.C."/>
            <person name="Lu F."/>
            <person name="Yu G."/>
            <person name="Liang C."/>
            <person name="Fengler K."/>
            <person name="Li B."/>
            <person name="Rafalski A."/>
            <person name="Schnable P.S."/>
            <person name="Ware D.H."/>
            <person name="Buckler E.S."/>
            <person name="Lai J."/>
        </authorList>
    </citation>
    <scope>NUCLEOTIDE SEQUENCE [LARGE SCALE GENOMIC DNA]</scope>
    <source>
        <tissue evidence="2">Seedling</tissue>
    </source>
</reference>
<evidence type="ECO:0000256" key="1">
    <source>
        <dbReference type="SAM" id="MobiDB-lite"/>
    </source>
</evidence>
<protein>
    <submittedName>
        <fullName evidence="2">Uncharacterized protein</fullName>
    </submittedName>
</protein>
<name>A0A3L6FQJ8_MAIZE</name>
<evidence type="ECO:0000313" key="2">
    <source>
        <dbReference type="EMBL" id="PWZ37137.1"/>
    </source>
</evidence>
<dbReference type="EMBL" id="NCVQ01000003">
    <property type="protein sequence ID" value="PWZ37137.1"/>
    <property type="molecule type" value="Genomic_DNA"/>
</dbReference>
<dbReference type="Proteomes" id="UP000251960">
    <property type="component" value="Chromosome 2"/>
</dbReference>
<feature type="compositionally biased region" description="Basic and acidic residues" evidence="1">
    <location>
        <begin position="34"/>
        <end position="49"/>
    </location>
</feature>
<gene>
    <name evidence="2" type="ORF">Zm00014a_015122</name>
</gene>
<feature type="compositionally biased region" description="Basic and acidic residues" evidence="1">
    <location>
        <begin position="156"/>
        <end position="171"/>
    </location>
</feature>
<organism evidence="2">
    <name type="scientific">Zea mays</name>
    <name type="common">Maize</name>
    <dbReference type="NCBI Taxonomy" id="4577"/>
    <lineage>
        <taxon>Eukaryota</taxon>
        <taxon>Viridiplantae</taxon>
        <taxon>Streptophyta</taxon>
        <taxon>Embryophyta</taxon>
        <taxon>Tracheophyta</taxon>
        <taxon>Spermatophyta</taxon>
        <taxon>Magnoliopsida</taxon>
        <taxon>Liliopsida</taxon>
        <taxon>Poales</taxon>
        <taxon>Poaceae</taxon>
        <taxon>PACMAD clade</taxon>
        <taxon>Panicoideae</taxon>
        <taxon>Andropogonodae</taxon>
        <taxon>Andropogoneae</taxon>
        <taxon>Tripsacinae</taxon>
        <taxon>Zea</taxon>
    </lineage>
</organism>
<accession>A0A3L6FQJ8</accession>
<feature type="region of interest" description="Disordered" evidence="1">
    <location>
        <begin position="121"/>
        <end position="171"/>
    </location>
</feature>
<feature type="region of interest" description="Disordered" evidence="1">
    <location>
        <begin position="28"/>
        <end position="91"/>
    </location>
</feature>
<proteinExistence type="predicted"/>
<dbReference type="AlphaFoldDB" id="A0A3L6FQJ8"/>